<protein>
    <submittedName>
        <fullName evidence="1">Uncharacterized protein</fullName>
    </submittedName>
</protein>
<organism evidence="1 2">
    <name type="scientific">Hibiscus sabdariffa</name>
    <name type="common">roselle</name>
    <dbReference type="NCBI Taxonomy" id="183260"/>
    <lineage>
        <taxon>Eukaryota</taxon>
        <taxon>Viridiplantae</taxon>
        <taxon>Streptophyta</taxon>
        <taxon>Embryophyta</taxon>
        <taxon>Tracheophyta</taxon>
        <taxon>Spermatophyta</taxon>
        <taxon>Magnoliopsida</taxon>
        <taxon>eudicotyledons</taxon>
        <taxon>Gunneridae</taxon>
        <taxon>Pentapetalae</taxon>
        <taxon>rosids</taxon>
        <taxon>malvids</taxon>
        <taxon>Malvales</taxon>
        <taxon>Malvaceae</taxon>
        <taxon>Malvoideae</taxon>
        <taxon>Hibiscus</taxon>
    </lineage>
</organism>
<dbReference type="Proteomes" id="UP001472677">
    <property type="component" value="Unassembled WGS sequence"/>
</dbReference>
<reference evidence="1 2" key="1">
    <citation type="journal article" date="2024" name="G3 (Bethesda)">
        <title>Genome assembly of Hibiscus sabdariffa L. provides insights into metabolisms of medicinal natural products.</title>
        <authorList>
            <person name="Kim T."/>
        </authorList>
    </citation>
    <scope>NUCLEOTIDE SEQUENCE [LARGE SCALE GENOMIC DNA]</scope>
    <source>
        <strain evidence="1">TK-2024</strain>
        <tissue evidence="1">Old leaves</tissue>
    </source>
</reference>
<proteinExistence type="predicted"/>
<evidence type="ECO:0000313" key="1">
    <source>
        <dbReference type="EMBL" id="KAK8533211.1"/>
    </source>
</evidence>
<name>A0ABR2D9Y5_9ROSI</name>
<comment type="caution">
    <text evidence="1">The sequence shown here is derived from an EMBL/GenBank/DDBJ whole genome shotgun (WGS) entry which is preliminary data.</text>
</comment>
<accession>A0ABR2D9Y5</accession>
<keyword evidence="2" id="KW-1185">Reference proteome</keyword>
<sequence length="150" mass="16276">MVDELLNFVDMNVELVLNGLVYPIRIREYEYFGNDARGEGQIEVEEVSVEDTNGNRTMSVSGQTAGGSNLGDESVGTLMQNSVEKNIPEGIQGLEMSKRLDPTVLESVKGLGMSDENVGLVFQPQVVPELCDVMQIGGLTGPVHEETWSG</sequence>
<gene>
    <name evidence="1" type="ORF">V6N12_076489</name>
</gene>
<evidence type="ECO:0000313" key="2">
    <source>
        <dbReference type="Proteomes" id="UP001472677"/>
    </source>
</evidence>
<dbReference type="EMBL" id="JBBPBM010000033">
    <property type="protein sequence ID" value="KAK8533211.1"/>
    <property type="molecule type" value="Genomic_DNA"/>
</dbReference>